<dbReference type="PATRIC" id="fig|471514.4.peg.3722"/>
<dbReference type="GO" id="GO:0016301">
    <property type="term" value="F:kinase activity"/>
    <property type="evidence" value="ECO:0007669"/>
    <property type="project" value="UniProtKB-KW"/>
</dbReference>
<accession>A0A0P9CNF7</accession>
<dbReference type="InterPro" id="IPR002173">
    <property type="entry name" value="Carboh/pur_kinase_PfkB_CS"/>
</dbReference>
<name>A0A0P9CNF7_9BACL</name>
<dbReference type="CDD" id="cd01167">
    <property type="entry name" value="bac_FRK"/>
    <property type="match status" value="1"/>
</dbReference>
<organism evidence="7 8">
    <name type="scientific">Alicyclobacillus ferrooxydans</name>
    <dbReference type="NCBI Taxonomy" id="471514"/>
    <lineage>
        <taxon>Bacteria</taxon>
        <taxon>Bacillati</taxon>
        <taxon>Bacillota</taxon>
        <taxon>Bacilli</taxon>
        <taxon>Bacillales</taxon>
        <taxon>Alicyclobacillaceae</taxon>
        <taxon>Alicyclobacillus</taxon>
    </lineage>
</organism>
<reference evidence="7 8" key="1">
    <citation type="submission" date="2015-09" db="EMBL/GenBank/DDBJ databases">
        <title>Draft genome sequence of Alicyclobacillus ferrooxydans DSM 22381.</title>
        <authorList>
            <person name="Hemp J."/>
        </authorList>
    </citation>
    <scope>NUCLEOTIDE SEQUENCE [LARGE SCALE GENOMIC DNA]</scope>
    <source>
        <strain evidence="7 8">TC-34</strain>
    </source>
</reference>
<dbReference type="InterPro" id="IPR011611">
    <property type="entry name" value="PfkB_dom"/>
</dbReference>
<comment type="similarity">
    <text evidence="1">Belongs to the carbohydrate kinase PfkB family.</text>
</comment>
<dbReference type="PROSITE" id="PS00584">
    <property type="entry name" value="PFKB_KINASES_2"/>
    <property type="match status" value="1"/>
</dbReference>
<protein>
    <recommendedName>
        <fullName evidence="6">Carbohydrate kinase PfkB domain-containing protein</fullName>
    </recommendedName>
</protein>
<dbReference type="SUPFAM" id="SSF53613">
    <property type="entry name" value="Ribokinase-like"/>
    <property type="match status" value="1"/>
</dbReference>
<dbReference type="STRING" id="471514.AN477_07355"/>
<dbReference type="InterPro" id="IPR029056">
    <property type="entry name" value="Ribokinase-like"/>
</dbReference>
<evidence type="ECO:0000256" key="1">
    <source>
        <dbReference type="ARBA" id="ARBA00010688"/>
    </source>
</evidence>
<dbReference type="GO" id="GO:0005524">
    <property type="term" value="F:ATP binding"/>
    <property type="evidence" value="ECO:0007669"/>
    <property type="project" value="UniProtKB-KW"/>
</dbReference>
<keyword evidence="3" id="KW-0547">Nucleotide-binding</keyword>
<evidence type="ECO:0000256" key="4">
    <source>
        <dbReference type="ARBA" id="ARBA00022777"/>
    </source>
</evidence>
<feature type="domain" description="Carbohydrate kinase PfkB" evidence="6">
    <location>
        <begin position="2"/>
        <end position="297"/>
    </location>
</feature>
<keyword evidence="4" id="KW-0418">Kinase</keyword>
<dbReference type="RefSeq" id="WP_083486049.1">
    <property type="nucleotide sequence ID" value="NZ_LJCO01000033.1"/>
</dbReference>
<gene>
    <name evidence="7" type="ORF">AN477_07355</name>
</gene>
<dbReference type="InterPro" id="IPR050306">
    <property type="entry name" value="PfkB_Carbo_kinase"/>
</dbReference>
<evidence type="ECO:0000313" key="8">
    <source>
        <dbReference type="Proteomes" id="UP000050482"/>
    </source>
</evidence>
<dbReference type="PANTHER" id="PTHR43085:SF1">
    <property type="entry name" value="PSEUDOURIDINE KINASE-RELATED"/>
    <property type="match status" value="1"/>
</dbReference>
<dbReference type="EMBL" id="LJCO01000033">
    <property type="protein sequence ID" value="KPV44425.1"/>
    <property type="molecule type" value="Genomic_DNA"/>
</dbReference>
<dbReference type="Pfam" id="PF00294">
    <property type="entry name" value="PfkB"/>
    <property type="match status" value="1"/>
</dbReference>
<keyword evidence="5" id="KW-0067">ATP-binding</keyword>
<evidence type="ECO:0000256" key="2">
    <source>
        <dbReference type="ARBA" id="ARBA00022679"/>
    </source>
</evidence>
<dbReference type="AlphaFoldDB" id="A0A0P9CNF7"/>
<evidence type="ECO:0000313" key="7">
    <source>
        <dbReference type="EMBL" id="KPV44425.1"/>
    </source>
</evidence>
<dbReference type="Gene3D" id="3.40.1190.20">
    <property type="match status" value="2"/>
</dbReference>
<keyword evidence="2" id="KW-0808">Transferase</keyword>
<sequence length="396" mass="42258">MFDVVAIGELLIDFTPVSGSLPKTSDVGNNGSARPCFEQNPGGAPANVAVAAAQMGKRAAFIGKVGEDAFGRFLRETLESRGVDVSGLLSTNAYPTTLAFVHLDTSGERSFSFYRNPSADVMLEPDDVDPELLSQTKLFHFGSVSMTADPSRTATLASVRAARNAGAIISYDPNLRLSLWKDQEAAKEVILGAMQYADVLKVSDEELRFLTGETGIEDGIEVLRRYHQCAITLVTLGAEGCYYSAACGSGSVPSYAVHAIDTTGAGDAFVGAFVSELLDALDELERPGRAHGVAGISASGPVPVSDETTAQGKFNRNMLNPSVLGRSTPGRNMLGRNMLGRNMLGGITEERLQQAIRFANTSGALTTTKRGGIPALPTKREVFEYMQHHLPLNEDY</sequence>
<evidence type="ECO:0000256" key="3">
    <source>
        <dbReference type="ARBA" id="ARBA00022741"/>
    </source>
</evidence>
<evidence type="ECO:0000256" key="5">
    <source>
        <dbReference type="ARBA" id="ARBA00022840"/>
    </source>
</evidence>
<proteinExistence type="inferred from homology"/>
<dbReference type="PANTHER" id="PTHR43085">
    <property type="entry name" value="HEXOKINASE FAMILY MEMBER"/>
    <property type="match status" value="1"/>
</dbReference>
<keyword evidence="8" id="KW-1185">Reference proteome</keyword>
<evidence type="ECO:0000259" key="6">
    <source>
        <dbReference type="Pfam" id="PF00294"/>
    </source>
</evidence>
<comment type="caution">
    <text evidence="7">The sequence shown here is derived from an EMBL/GenBank/DDBJ whole genome shotgun (WGS) entry which is preliminary data.</text>
</comment>
<dbReference type="Proteomes" id="UP000050482">
    <property type="component" value="Unassembled WGS sequence"/>
</dbReference>